<reference evidence="2 3" key="1">
    <citation type="submission" date="2013-11" db="EMBL/GenBank/DDBJ databases">
        <title>The Genome Sequence of Phytophthora parasitica P1569.</title>
        <authorList>
            <consortium name="The Broad Institute Genomics Platform"/>
            <person name="Russ C."/>
            <person name="Tyler B."/>
            <person name="Panabieres F."/>
            <person name="Shan W."/>
            <person name="Tripathy S."/>
            <person name="Grunwald N."/>
            <person name="Machado M."/>
            <person name="Johnson C.S."/>
            <person name="Arredondo F."/>
            <person name="Hong C."/>
            <person name="Coffey M."/>
            <person name="Young S.K."/>
            <person name="Zeng Q."/>
            <person name="Gargeya S."/>
            <person name="Fitzgerald M."/>
            <person name="Abouelleil A."/>
            <person name="Alvarado L."/>
            <person name="Chapman S.B."/>
            <person name="Gainer-Dewar J."/>
            <person name="Goldberg J."/>
            <person name="Griggs A."/>
            <person name="Gujja S."/>
            <person name="Hansen M."/>
            <person name="Howarth C."/>
            <person name="Imamovic A."/>
            <person name="Ireland A."/>
            <person name="Larimer J."/>
            <person name="McCowan C."/>
            <person name="Murphy C."/>
            <person name="Pearson M."/>
            <person name="Poon T.W."/>
            <person name="Priest M."/>
            <person name="Roberts A."/>
            <person name="Saif S."/>
            <person name="Shea T."/>
            <person name="Sykes S."/>
            <person name="Wortman J."/>
            <person name="Nusbaum C."/>
            <person name="Birren B."/>
        </authorList>
    </citation>
    <scope>NUCLEOTIDE SEQUENCE [LARGE SCALE GENOMIC DNA]</scope>
    <source>
        <strain evidence="2 3">P1569</strain>
    </source>
</reference>
<evidence type="ECO:0000256" key="1">
    <source>
        <dbReference type="SAM" id="Coils"/>
    </source>
</evidence>
<evidence type="ECO:0000313" key="3">
    <source>
        <dbReference type="Proteomes" id="UP000018721"/>
    </source>
</evidence>
<dbReference type="eggNOG" id="ENOG502SW0N">
    <property type="taxonomic scope" value="Eukaryota"/>
</dbReference>
<sequence length="128" mass="14886">MATHNNKKCRRCSCRSKACQRRRVEQRRQGKSLISHAQFLLIPCPGASTRKHQMDADEELQPDEIAIDSEDLQVMSESVSKMQQQISRGLRDIQEIRALVKKAVAQRELEQREIAMRRVKTESKVTRR</sequence>
<accession>V9ETT7</accession>
<protein>
    <submittedName>
        <fullName evidence="2">Uncharacterized protein</fullName>
    </submittedName>
</protein>
<dbReference type="AlphaFoldDB" id="V9ETT7"/>
<dbReference type="HOGENOM" id="CLU_1963917_0_0_1"/>
<dbReference type="EMBL" id="ANIZ01002111">
    <property type="protein sequence ID" value="ETI42276.1"/>
    <property type="molecule type" value="Genomic_DNA"/>
</dbReference>
<keyword evidence="3" id="KW-1185">Reference proteome</keyword>
<keyword evidence="1" id="KW-0175">Coiled coil</keyword>
<proteinExistence type="predicted"/>
<dbReference type="OrthoDB" id="128659at2759"/>
<feature type="coiled-coil region" evidence="1">
    <location>
        <begin position="93"/>
        <end position="122"/>
    </location>
</feature>
<comment type="caution">
    <text evidence="2">The sequence shown here is derived from an EMBL/GenBank/DDBJ whole genome shotgun (WGS) entry which is preliminary data.</text>
</comment>
<gene>
    <name evidence="2" type="ORF">F443_12562</name>
</gene>
<dbReference type="Proteomes" id="UP000018721">
    <property type="component" value="Unassembled WGS sequence"/>
</dbReference>
<name>V9ETT7_PHYNI</name>
<evidence type="ECO:0000313" key="2">
    <source>
        <dbReference type="EMBL" id="ETI42276.1"/>
    </source>
</evidence>
<organism evidence="2 3">
    <name type="scientific">Phytophthora nicotianae P1569</name>
    <dbReference type="NCBI Taxonomy" id="1317065"/>
    <lineage>
        <taxon>Eukaryota</taxon>
        <taxon>Sar</taxon>
        <taxon>Stramenopiles</taxon>
        <taxon>Oomycota</taxon>
        <taxon>Peronosporomycetes</taxon>
        <taxon>Peronosporales</taxon>
        <taxon>Peronosporaceae</taxon>
        <taxon>Phytophthora</taxon>
    </lineage>
</organism>